<organism evidence="2">
    <name type="scientific">Azotobacter vinelandii</name>
    <dbReference type="NCBI Taxonomy" id="354"/>
    <lineage>
        <taxon>Bacteria</taxon>
        <taxon>Pseudomonadati</taxon>
        <taxon>Pseudomonadota</taxon>
        <taxon>Gammaproteobacteria</taxon>
        <taxon>Pseudomonadales</taxon>
        <taxon>Pseudomonadaceae</taxon>
        <taxon>Azotobacter</taxon>
    </lineage>
</organism>
<dbReference type="EMBL" id="KF049202">
    <property type="protein sequence ID" value="AHX56185.1"/>
    <property type="molecule type" value="Genomic_DNA"/>
</dbReference>
<evidence type="ECO:0000256" key="1">
    <source>
        <dbReference type="SAM" id="SignalP"/>
    </source>
</evidence>
<sequence>MMKKSLLALAVAALSANACAFELGTDSALKYASEIKFDTTDGTELTLPAGETVDVETGFSITAGSVRYVRFDITGAEFDTDSVVAADLAAAGLILDTDYSVQVSAVDSTNKKYVIFEITPLAAGAGDMDNEQELNFSPKILAKSAANVTLQYRLYETGVAALAGSDAVLASKSGSVISFAKALSFKATPNAAIGKIDVAQESKLFTTGNETDLGTVEVALDSAVLWTDGLATEAEDLLSDTANANSIVISGDFSSATDVQLAGSSIDPDNLTATTATFPFANAASVIGSGSITFVTNETDAISPSGFTTTLDLTAATNSSATDISGGALGSLEKNGDSQEVNLSLKPKSEGGVYDNFVRISNTSSLAGKFFITVIADDGSTASLALSDVEGQPAELAARASTTQMRIDDIYAAAVTKGFALSGQGKLRLVVEGEVPSLDVQTYTVSKDANSFATF</sequence>
<feature type="signal peptide" evidence="1">
    <location>
        <begin position="1"/>
        <end position="20"/>
    </location>
</feature>
<proteinExistence type="predicted"/>
<dbReference type="AlphaFoldDB" id="A0A059TBN4"/>
<reference evidence="2" key="1">
    <citation type="submission" date="2013-05" db="EMBL/GenBank/DDBJ databases">
        <title>Hypothetical Protein Avin_16040, a Putative Surface Layer Protein of Azotobacter vinelandii Involved in Plant Root Surface Attachment.</title>
        <authorList>
            <person name="Liew P.W.Y."/>
            <person name="Jong B.C."/>
            <person name="Najimudin N."/>
        </authorList>
    </citation>
    <scope>NUCLEOTIDE SEQUENCE</scope>
    <source>
        <strain evidence="2">ATCC 12837</strain>
    </source>
</reference>
<protein>
    <submittedName>
        <fullName evidence="2">Putative surface layer protein</fullName>
    </submittedName>
</protein>
<keyword evidence="1" id="KW-0732">Signal</keyword>
<feature type="chain" id="PRO_5001579450" evidence="1">
    <location>
        <begin position="21"/>
        <end position="455"/>
    </location>
</feature>
<evidence type="ECO:0000313" key="2">
    <source>
        <dbReference type="EMBL" id="AHX56185.1"/>
    </source>
</evidence>
<accession>A0A059TBN4</accession>
<name>A0A059TBN4_AZOVI</name>